<dbReference type="PANTHER" id="PTHR16201:SF37">
    <property type="entry name" value="PQ-LOOP REPEAT-CONTAINING PROTEIN"/>
    <property type="match status" value="1"/>
</dbReference>
<feature type="transmembrane region" description="Helical" evidence="5">
    <location>
        <begin position="231"/>
        <end position="254"/>
    </location>
</feature>
<evidence type="ECO:0000256" key="3">
    <source>
        <dbReference type="ARBA" id="ARBA00022989"/>
    </source>
</evidence>
<comment type="caution">
    <text evidence="6">The sequence shown here is derived from an EMBL/GenBank/DDBJ whole genome shotgun (WGS) entry which is preliminary data.</text>
</comment>
<dbReference type="AlphaFoldDB" id="A0A9N9BAE7"/>
<evidence type="ECO:0000313" key="6">
    <source>
        <dbReference type="EMBL" id="CAG8557038.1"/>
    </source>
</evidence>
<feature type="transmembrane region" description="Helical" evidence="5">
    <location>
        <begin position="167"/>
        <end position="189"/>
    </location>
</feature>
<dbReference type="Gene3D" id="1.20.1280.290">
    <property type="match status" value="1"/>
</dbReference>
<feature type="transmembrane region" description="Helical" evidence="5">
    <location>
        <begin position="204"/>
        <end position="224"/>
    </location>
</feature>
<dbReference type="InterPro" id="IPR006603">
    <property type="entry name" value="PQ-loop_rpt"/>
</dbReference>
<keyword evidence="3 5" id="KW-1133">Transmembrane helix</keyword>
<dbReference type="GO" id="GO:0016020">
    <property type="term" value="C:membrane"/>
    <property type="evidence" value="ECO:0007669"/>
    <property type="project" value="UniProtKB-SubCell"/>
</dbReference>
<sequence>MNATATISGKSSLISSNHENSILENLFGYVGTTFFSMELLPQVYKNWKGKNTKGLSATTFLLWVISSFLFGTYTIGVSLSIPIILQPQVSGLLCLVCLMQCRYYSSNNYYRCGHQKDNEEEINIGEKIVERENNDQFEQNEQKQTSTTTSISDNERRLKSRNLRIKCIVEFSFWIALFTVVQTGGVLWIKRAHEKNISWPEDTLVILSTVLTFIAFLPQFYVIFRDKWLMVFLLFPPLFQGFAIRITKFGLAFAPPPFNVLASVVYIYDFMSQLSIILLYYFFTWWNSRKNKEEQTS</sequence>
<gene>
    <name evidence="6" type="ORF">ALEPTO_LOCUS6161</name>
</gene>
<dbReference type="OrthoDB" id="407617at2759"/>
<dbReference type="EMBL" id="CAJVPS010002000">
    <property type="protein sequence ID" value="CAG8557038.1"/>
    <property type="molecule type" value="Genomic_DNA"/>
</dbReference>
<feature type="transmembrane region" description="Helical" evidence="5">
    <location>
        <begin position="81"/>
        <end position="101"/>
    </location>
</feature>
<evidence type="ECO:0000256" key="5">
    <source>
        <dbReference type="SAM" id="Phobius"/>
    </source>
</evidence>
<comment type="subcellular location">
    <subcellularLocation>
        <location evidence="1">Membrane</location>
        <topology evidence="1">Multi-pass membrane protein</topology>
    </subcellularLocation>
</comment>
<organism evidence="6 7">
    <name type="scientific">Ambispora leptoticha</name>
    <dbReference type="NCBI Taxonomy" id="144679"/>
    <lineage>
        <taxon>Eukaryota</taxon>
        <taxon>Fungi</taxon>
        <taxon>Fungi incertae sedis</taxon>
        <taxon>Mucoromycota</taxon>
        <taxon>Glomeromycotina</taxon>
        <taxon>Glomeromycetes</taxon>
        <taxon>Archaeosporales</taxon>
        <taxon>Ambisporaceae</taxon>
        <taxon>Ambispora</taxon>
    </lineage>
</organism>
<keyword evidence="7" id="KW-1185">Reference proteome</keyword>
<keyword evidence="4 5" id="KW-0472">Membrane</keyword>
<dbReference type="Proteomes" id="UP000789508">
    <property type="component" value="Unassembled WGS sequence"/>
</dbReference>
<keyword evidence="2 5" id="KW-0812">Transmembrane</keyword>
<feature type="transmembrane region" description="Helical" evidence="5">
    <location>
        <begin position="55"/>
        <end position="75"/>
    </location>
</feature>
<dbReference type="SMART" id="SM00679">
    <property type="entry name" value="CTNS"/>
    <property type="match status" value="1"/>
</dbReference>
<accession>A0A9N9BAE7</accession>
<dbReference type="PANTHER" id="PTHR16201">
    <property type="entry name" value="SEVEN TRANSMEMBRANE PROTEIN 1-RELATED"/>
    <property type="match status" value="1"/>
</dbReference>
<name>A0A9N9BAE7_9GLOM</name>
<evidence type="ECO:0000256" key="4">
    <source>
        <dbReference type="ARBA" id="ARBA00023136"/>
    </source>
</evidence>
<protein>
    <submittedName>
        <fullName evidence="6">526_t:CDS:1</fullName>
    </submittedName>
</protein>
<feature type="transmembrane region" description="Helical" evidence="5">
    <location>
        <begin position="260"/>
        <end position="283"/>
    </location>
</feature>
<proteinExistence type="predicted"/>
<dbReference type="InterPro" id="IPR051415">
    <property type="entry name" value="LAAT-1"/>
</dbReference>
<dbReference type="Pfam" id="PF04193">
    <property type="entry name" value="PQ-loop"/>
    <property type="match status" value="1"/>
</dbReference>
<evidence type="ECO:0000256" key="2">
    <source>
        <dbReference type="ARBA" id="ARBA00022692"/>
    </source>
</evidence>
<evidence type="ECO:0000313" key="7">
    <source>
        <dbReference type="Proteomes" id="UP000789508"/>
    </source>
</evidence>
<reference evidence="6" key="1">
    <citation type="submission" date="2021-06" db="EMBL/GenBank/DDBJ databases">
        <authorList>
            <person name="Kallberg Y."/>
            <person name="Tangrot J."/>
            <person name="Rosling A."/>
        </authorList>
    </citation>
    <scope>NUCLEOTIDE SEQUENCE</scope>
    <source>
        <strain evidence="6">FL130A</strain>
    </source>
</reference>
<evidence type="ECO:0000256" key="1">
    <source>
        <dbReference type="ARBA" id="ARBA00004141"/>
    </source>
</evidence>